<accession>A0ABU4GTE7</accession>
<dbReference type="RefSeq" id="WP_318067071.1">
    <property type="nucleotide sequence ID" value="NZ_JAWONS010000329.1"/>
</dbReference>
<keyword evidence="2" id="KW-1185">Reference proteome</keyword>
<comment type="caution">
    <text evidence="1">The sequence shown here is derived from an EMBL/GenBank/DDBJ whole genome shotgun (WGS) entry which is preliminary data.</text>
</comment>
<name>A0ABU4GTE7_9CLOT</name>
<sequence length="499" mass="56784">MQISGLGMKQMPSLHDFARLGQSDSRLSKSIGVSSETTYTKEDAVIYQYNRQYDINSTIDELASGKAEIKGLGLPNLEDNDTFLKAVETFRQNLEKKGLGNEINWNSVQYDFSSTDVELNTVDQFSNKADYIASRYTVLQDRINADYSGKELDEQMGKLNTLFSKSKELLVDSYVDVVGSFLEENGVGDETANLRDSIYAGINNRVKEYSDYIQSNRNYAEIDSDSDKWLLQDDGYMAAHLREKMDNSLVVEKTSEESKSAVYSLRDLEVAGIYVQQTSKQYESLEHTGVIRNEESIGLDLAVQSMKTDYLTKNSGISNKMASLINRTFDGYMENYLEKIDEQLKKDANHSMISNSKQLYAPLDHSAVHAVYQYTMNQYQKSGDMLQALGSGAQYGKEQYDKKVDSSAYESMARYQSNILNTYTWDNFFQSKQDNPYALNMSDLQKYTITINHFKQSVDNGDIQNIDLMLGSNGDLSSDRLNYSNINQYEQNYNWEAYA</sequence>
<dbReference type="Proteomes" id="UP001276854">
    <property type="component" value="Unassembled WGS sequence"/>
</dbReference>
<organism evidence="1 2">
    <name type="scientific">Clostridium boliviensis</name>
    <dbReference type="NCBI Taxonomy" id="318465"/>
    <lineage>
        <taxon>Bacteria</taxon>
        <taxon>Bacillati</taxon>
        <taxon>Bacillota</taxon>
        <taxon>Clostridia</taxon>
        <taxon>Eubacteriales</taxon>
        <taxon>Clostridiaceae</taxon>
        <taxon>Clostridium</taxon>
    </lineage>
</organism>
<proteinExistence type="predicted"/>
<protein>
    <recommendedName>
        <fullName evidence="3">Flagellar hook-associated protein 2 C-terminal domain-containing protein</fullName>
    </recommendedName>
</protein>
<gene>
    <name evidence="1" type="ORF">RZO55_25400</name>
</gene>
<dbReference type="EMBL" id="JAWONS010000329">
    <property type="protein sequence ID" value="MDW2800909.1"/>
    <property type="molecule type" value="Genomic_DNA"/>
</dbReference>
<evidence type="ECO:0000313" key="1">
    <source>
        <dbReference type="EMBL" id="MDW2800909.1"/>
    </source>
</evidence>
<evidence type="ECO:0008006" key="3">
    <source>
        <dbReference type="Google" id="ProtNLM"/>
    </source>
</evidence>
<reference evidence="1 2" key="1">
    <citation type="submission" date="2023-10" db="EMBL/GenBank/DDBJ databases">
        <title>A novel Glycoside Hydrolase 43-Like Enzyme from Clostrdium boliviensis is an Endo-xylanase, and a Candidate for Xylooligosaccharides Production from Different Xylan Substrates.</title>
        <authorList>
            <person name="Alvarez M.T."/>
            <person name="Rocabado-Villegas L.R."/>
            <person name="Salas-Veizaga D.M."/>
            <person name="Linares-Pasten J.A."/>
            <person name="Gudmundsdottir E.E."/>
            <person name="Hreggvidsson G.O."/>
            <person name="Adlercreutz P."/>
            <person name="Nordberg Karlsson E."/>
        </authorList>
    </citation>
    <scope>NUCLEOTIDE SEQUENCE [LARGE SCALE GENOMIC DNA]</scope>
    <source>
        <strain evidence="1 2">E-1</strain>
    </source>
</reference>
<evidence type="ECO:0000313" key="2">
    <source>
        <dbReference type="Proteomes" id="UP001276854"/>
    </source>
</evidence>